<dbReference type="EMBL" id="CH476603">
    <property type="protein sequence ID" value="EAU32334.1"/>
    <property type="molecule type" value="Genomic_DNA"/>
</dbReference>
<protein>
    <submittedName>
        <fullName evidence="1">Uncharacterized protein</fullName>
    </submittedName>
</protein>
<reference evidence="2" key="1">
    <citation type="submission" date="2005-09" db="EMBL/GenBank/DDBJ databases">
        <title>Annotation of the Aspergillus terreus NIH2624 genome.</title>
        <authorList>
            <person name="Birren B.W."/>
            <person name="Lander E.S."/>
            <person name="Galagan J.E."/>
            <person name="Nusbaum C."/>
            <person name="Devon K."/>
            <person name="Henn M."/>
            <person name="Ma L.-J."/>
            <person name="Jaffe D.B."/>
            <person name="Butler J."/>
            <person name="Alvarez P."/>
            <person name="Gnerre S."/>
            <person name="Grabherr M."/>
            <person name="Kleber M."/>
            <person name="Mauceli E.W."/>
            <person name="Brockman W."/>
            <person name="Rounsley S."/>
            <person name="Young S.K."/>
            <person name="LaButti K."/>
            <person name="Pushparaj V."/>
            <person name="DeCaprio D."/>
            <person name="Crawford M."/>
            <person name="Koehrsen M."/>
            <person name="Engels R."/>
            <person name="Montgomery P."/>
            <person name="Pearson M."/>
            <person name="Howarth C."/>
            <person name="Larson L."/>
            <person name="Luoma S."/>
            <person name="White J."/>
            <person name="Alvarado L."/>
            <person name="Kodira C.D."/>
            <person name="Zeng Q."/>
            <person name="Oleary S."/>
            <person name="Yandava C."/>
            <person name="Denning D.W."/>
            <person name="Nierman W.C."/>
            <person name="Milne T."/>
            <person name="Madden K."/>
        </authorList>
    </citation>
    <scope>NUCLEOTIDE SEQUENCE [LARGE SCALE GENOMIC DNA]</scope>
    <source>
        <strain evidence="2">NIH 2624 / FGSC A1156</strain>
    </source>
</reference>
<organism evidence="1 2">
    <name type="scientific">Aspergillus terreus (strain NIH 2624 / FGSC A1156)</name>
    <dbReference type="NCBI Taxonomy" id="341663"/>
    <lineage>
        <taxon>Eukaryota</taxon>
        <taxon>Fungi</taxon>
        <taxon>Dikarya</taxon>
        <taxon>Ascomycota</taxon>
        <taxon>Pezizomycotina</taxon>
        <taxon>Eurotiomycetes</taxon>
        <taxon>Eurotiomycetidae</taxon>
        <taxon>Eurotiales</taxon>
        <taxon>Aspergillaceae</taxon>
        <taxon>Aspergillus</taxon>
        <taxon>Aspergillus subgen. Circumdati</taxon>
    </lineage>
</organism>
<dbReference type="HOGENOM" id="CLU_1981212_0_0_1"/>
<dbReference type="VEuPathDB" id="FungiDB:ATEG_06950"/>
<dbReference type="AlphaFoldDB" id="Q0CH92"/>
<evidence type="ECO:0000313" key="2">
    <source>
        <dbReference type="Proteomes" id="UP000007963"/>
    </source>
</evidence>
<dbReference type="RefSeq" id="XP_001209636.1">
    <property type="nucleotide sequence ID" value="XM_001209636.1"/>
</dbReference>
<name>Q0CH92_ASPTN</name>
<accession>Q0CH92</accession>
<sequence length="126" mass="13748">MSRWVDHVGSSSLFWAHMLGTLGSLCSRVVVDLAIWSVAFGEVEDTCLCGQSPGLISLSTRFGVRAVYARESTVNSRLLVFYATPQTSPRFLFQISAVVDSLAVGVGIGSTFRPCLFNQWRDGRAV</sequence>
<proteinExistence type="predicted"/>
<dbReference type="Proteomes" id="UP000007963">
    <property type="component" value="Unassembled WGS sequence"/>
</dbReference>
<gene>
    <name evidence="1" type="ORF">ATEG_06950</name>
</gene>
<dbReference type="GeneID" id="4319091"/>
<evidence type="ECO:0000313" key="1">
    <source>
        <dbReference type="EMBL" id="EAU32334.1"/>
    </source>
</evidence>